<comment type="function">
    <text evidence="6">Catalyzes the interconversion of 2-phosphoglycerate and 3-phosphoglycerate.</text>
</comment>
<dbReference type="GO" id="GO:0006094">
    <property type="term" value="P:gluconeogenesis"/>
    <property type="evidence" value="ECO:0007669"/>
    <property type="project" value="UniProtKB-UniRule"/>
</dbReference>
<comment type="pathway">
    <text evidence="6">Carbohydrate degradation; glycolysis; pyruvate from D-glyceraldehyde 3-phosphate: step 3/5.</text>
</comment>
<feature type="site" description="Transition state stabilizer" evidence="6 9">
    <location>
        <position position="180"/>
    </location>
</feature>
<evidence type="ECO:0000313" key="11">
    <source>
        <dbReference type="Proteomes" id="UP000229401"/>
    </source>
</evidence>
<dbReference type="FunFam" id="3.40.50.1240:FF:000003">
    <property type="entry name" value="2,3-bisphosphoglycerate-dependent phosphoglycerate mutase"/>
    <property type="match status" value="1"/>
</dbReference>
<keyword evidence="4 6" id="KW-0324">Glycolysis</keyword>
<gene>
    <name evidence="6" type="primary">gpmA</name>
    <name evidence="10" type="ORF">COY87_02685</name>
</gene>
<dbReference type="CDD" id="cd07067">
    <property type="entry name" value="HP_PGM_like"/>
    <property type="match status" value="1"/>
</dbReference>
<sequence length="244" mass="28410">MSKVVIVRHGVTEWSTRFTGWTDIDILDEGKKSTYEYGLALKKLGYTFDIAFTSYLKRAIRTLWTVLDAMDLMWIPVVKSWKLNERHYGILQGLNKAETVAKYGEEQVKLWRRSYNTPPPLLDINDPRNPSKDPRYSSVLTSELPLGECLKNTYERTIPYWKTKIEPLLQNGKNILLSAHHNSLRSIIKYLDNISDQNIVNVNIPYCIPLVYEFDLQGKPIKHFYLATDEEVKRVIESIKNQTK</sequence>
<dbReference type="PANTHER" id="PTHR11931">
    <property type="entry name" value="PHOSPHOGLYCERATE MUTASE"/>
    <property type="match status" value="1"/>
</dbReference>
<comment type="similarity">
    <text evidence="2 6">Belongs to the phosphoglycerate mutase family. BPG-dependent PGAM subfamily.</text>
</comment>
<dbReference type="EC" id="5.4.2.11" evidence="6"/>
<feature type="binding site" evidence="6 8">
    <location>
        <position position="96"/>
    </location>
    <ligand>
        <name>substrate</name>
    </ligand>
</feature>
<evidence type="ECO:0000256" key="9">
    <source>
        <dbReference type="PIRSR" id="PIRSR613078-3"/>
    </source>
</evidence>
<dbReference type="InterPro" id="IPR029033">
    <property type="entry name" value="His_PPase_superfam"/>
</dbReference>
<organism evidence="10 11">
    <name type="scientific">Candidatus Roizmanbacteria bacterium CG_4_10_14_0_8_um_filter_33_9</name>
    <dbReference type="NCBI Taxonomy" id="1974826"/>
    <lineage>
        <taxon>Bacteria</taxon>
        <taxon>Candidatus Roizmaniibacteriota</taxon>
    </lineage>
</organism>
<comment type="catalytic activity">
    <reaction evidence="1 6">
        <text>(2R)-2-phosphoglycerate = (2R)-3-phosphoglycerate</text>
        <dbReference type="Rhea" id="RHEA:15901"/>
        <dbReference type="ChEBI" id="CHEBI:58272"/>
        <dbReference type="ChEBI" id="CHEBI:58289"/>
        <dbReference type="EC" id="5.4.2.11"/>
    </reaction>
</comment>
<evidence type="ECO:0000256" key="2">
    <source>
        <dbReference type="ARBA" id="ARBA00006717"/>
    </source>
</evidence>
<dbReference type="GO" id="GO:0004619">
    <property type="term" value="F:phosphoglycerate mutase activity"/>
    <property type="evidence" value="ECO:0007669"/>
    <property type="project" value="UniProtKB-UniRule"/>
</dbReference>
<dbReference type="AlphaFoldDB" id="A0A2M7QII2"/>
<evidence type="ECO:0000256" key="8">
    <source>
        <dbReference type="PIRSR" id="PIRSR613078-2"/>
    </source>
</evidence>
<keyword evidence="3 6" id="KW-0312">Gluconeogenesis</keyword>
<dbReference type="InterPro" id="IPR013078">
    <property type="entry name" value="His_Pase_superF_clade-1"/>
</dbReference>
<feature type="binding site" evidence="6 8">
    <location>
        <begin position="19"/>
        <end position="20"/>
    </location>
    <ligand>
        <name>substrate</name>
    </ligand>
</feature>
<evidence type="ECO:0000256" key="5">
    <source>
        <dbReference type="ARBA" id="ARBA00023235"/>
    </source>
</evidence>
<accession>A0A2M7QII2</accession>
<evidence type="ECO:0000256" key="3">
    <source>
        <dbReference type="ARBA" id="ARBA00022432"/>
    </source>
</evidence>
<reference evidence="11" key="1">
    <citation type="submission" date="2017-09" db="EMBL/GenBank/DDBJ databases">
        <title>Depth-based differentiation of microbial function through sediment-hosted aquifers and enrichment of novel symbionts in the deep terrestrial subsurface.</title>
        <authorList>
            <person name="Probst A.J."/>
            <person name="Ladd B."/>
            <person name="Jarett J.K."/>
            <person name="Geller-Mcgrath D.E."/>
            <person name="Sieber C.M.K."/>
            <person name="Emerson J.B."/>
            <person name="Anantharaman K."/>
            <person name="Thomas B.C."/>
            <person name="Malmstrom R."/>
            <person name="Stieglmeier M."/>
            <person name="Klingl A."/>
            <person name="Woyke T."/>
            <person name="Ryan C.M."/>
            <person name="Banfield J.F."/>
        </authorList>
    </citation>
    <scope>NUCLEOTIDE SEQUENCE [LARGE SCALE GENOMIC DNA]</scope>
</reference>
<proteinExistence type="inferred from homology"/>
<evidence type="ECO:0000256" key="4">
    <source>
        <dbReference type="ARBA" id="ARBA00023152"/>
    </source>
</evidence>
<comment type="caution">
    <text evidence="10">The sequence shown here is derived from an EMBL/GenBank/DDBJ whole genome shotgun (WGS) entry which is preliminary data.</text>
</comment>
<dbReference type="GO" id="GO:0006096">
    <property type="term" value="P:glycolytic process"/>
    <property type="evidence" value="ECO:0007669"/>
    <property type="project" value="UniProtKB-UniRule"/>
</dbReference>
<dbReference type="EMBL" id="PFLI01000092">
    <property type="protein sequence ID" value="PIY72109.1"/>
    <property type="molecule type" value="Genomic_DNA"/>
</dbReference>
<feature type="active site" description="Proton donor/acceptor" evidence="6 7">
    <location>
        <position position="85"/>
    </location>
</feature>
<keyword evidence="5 6" id="KW-0413">Isomerase</keyword>
<feature type="binding site" evidence="6 8">
    <location>
        <begin position="112"/>
        <end position="113"/>
    </location>
    <ligand>
        <name>substrate</name>
    </ligand>
</feature>
<evidence type="ECO:0000313" key="10">
    <source>
        <dbReference type="EMBL" id="PIY72109.1"/>
    </source>
</evidence>
<evidence type="ECO:0000256" key="1">
    <source>
        <dbReference type="ARBA" id="ARBA00000380"/>
    </source>
</evidence>
<dbReference type="UniPathway" id="UPA00109">
    <property type="reaction ID" value="UER00186"/>
</dbReference>
<protein>
    <recommendedName>
        <fullName evidence="6">2,3-bisphosphoglycerate-dependent phosphoglycerate mutase</fullName>
        <shortName evidence="6">BPG-dependent PGAM</shortName>
        <shortName evidence="6">PGAM</shortName>
        <shortName evidence="6">Phosphoglyceromutase</shortName>
        <shortName evidence="6">dPGM</shortName>
        <ecNumber evidence="6">5.4.2.11</ecNumber>
    </recommendedName>
</protein>
<dbReference type="Gene3D" id="3.40.50.1240">
    <property type="entry name" value="Phosphoglycerate mutase-like"/>
    <property type="match status" value="1"/>
</dbReference>
<dbReference type="InterPro" id="IPR005952">
    <property type="entry name" value="Phosphogly_mut1"/>
</dbReference>
<evidence type="ECO:0000256" key="7">
    <source>
        <dbReference type="PIRSR" id="PIRSR613078-1"/>
    </source>
</evidence>
<feature type="binding site" evidence="6 8">
    <location>
        <begin position="85"/>
        <end position="88"/>
    </location>
    <ligand>
        <name>substrate</name>
    </ligand>
</feature>
<dbReference type="NCBIfam" id="NF010713">
    <property type="entry name" value="PRK14115.1"/>
    <property type="match status" value="1"/>
</dbReference>
<comment type="caution">
    <text evidence="6">Lacks conserved residue(s) required for the propagation of feature annotation.</text>
</comment>
<feature type="binding site" evidence="6 8">
    <location>
        <position position="58"/>
    </location>
    <ligand>
        <name>substrate</name>
    </ligand>
</feature>
<dbReference type="SUPFAM" id="SSF53254">
    <property type="entry name" value="Phosphoglycerate mutase-like"/>
    <property type="match status" value="1"/>
</dbReference>
<dbReference type="Proteomes" id="UP000229401">
    <property type="component" value="Unassembled WGS sequence"/>
</dbReference>
<evidence type="ECO:0000256" key="6">
    <source>
        <dbReference type="HAMAP-Rule" id="MF_01039"/>
    </source>
</evidence>
<dbReference type="Pfam" id="PF00300">
    <property type="entry name" value="His_Phos_1"/>
    <property type="match status" value="1"/>
</dbReference>
<name>A0A2M7QII2_9BACT</name>
<feature type="active site" description="Tele-phosphohistidine intermediate" evidence="6 7">
    <location>
        <position position="9"/>
    </location>
</feature>
<dbReference type="HAMAP" id="MF_01039">
    <property type="entry name" value="PGAM_GpmA"/>
    <property type="match status" value="1"/>
</dbReference>
<dbReference type="SMART" id="SM00855">
    <property type="entry name" value="PGAM"/>
    <property type="match status" value="1"/>
</dbReference>
<dbReference type="NCBIfam" id="TIGR01258">
    <property type="entry name" value="pgm_1"/>
    <property type="match status" value="1"/>
</dbReference>